<keyword evidence="2" id="KW-0808">Transferase</keyword>
<dbReference type="GO" id="GO:0005737">
    <property type="term" value="C:cytoplasm"/>
    <property type="evidence" value="ECO:0007669"/>
    <property type="project" value="TreeGrafter"/>
</dbReference>
<evidence type="ECO:0000313" key="3">
    <source>
        <dbReference type="Proteomes" id="UP000193067"/>
    </source>
</evidence>
<dbReference type="Gene3D" id="1.20.1050.10">
    <property type="match status" value="1"/>
</dbReference>
<dbReference type="InterPro" id="IPR004045">
    <property type="entry name" value="Glutathione_S-Trfase_N"/>
</dbReference>
<keyword evidence="3" id="KW-1185">Reference proteome</keyword>
<proteinExistence type="predicted"/>
<dbReference type="AlphaFoldDB" id="A0A1Y2I7U1"/>
<dbReference type="SUPFAM" id="SSF47616">
    <property type="entry name" value="GST C-terminal domain-like"/>
    <property type="match status" value="1"/>
</dbReference>
<dbReference type="OrthoDB" id="4951845at2759"/>
<reference evidence="2 3" key="1">
    <citation type="journal article" date="2015" name="Biotechnol. Biofuels">
        <title>Enhanced degradation of softwood versus hardwood by the white-rot fungus Pycnoporus coccineus.</title>
        <authorList>
            <person name="Couturier M."/>
            <person name="Navarro D."/>
            <person name="Chevret D."/>
            <person name="Henrissat B."/>
            <person name="Piumi F."/>
            <person name="Ruiz-Duenas F.J."/>
            <person name="Martinez A.T."/>
            <person name="Grigoriev I.V."/>
            <person name="Riley R."/>
            <person name="Lipzen A."/>
            <person name="Berrin J.G."/>
            <person name="Master E.R."/>
            <person name="Rosso M.N."/>
        </authorList>
    </citation>
    <scope>NUCLEOTIDE SEQUENCE [LARGE SCALE GENOMIC DNA]</scope>
    <source>
        <strain evidence="2 3">BRFM310</strain>
    </source>
</reference>
<dbReference type="PANTHER" id="PTHR43968">
    <property type="match status" value="1"/>
</dbReference>
<sequence>MLQPITFYDIPSTKAGQKAWSPSTWKIRLCLNFKGIPYQTVWLEYPEIEALSRKLGLAPTSQRSDGSPKYTVPAIYDPNTTMAVADSVQIVRYLDKTYPDTPQLVPYATDALHAAFDQAFLTTVCPSLLKVVAVPSAECLKPRSAAWFRAAVDCTPTTGAKREESWAAFKNALQTLAQWLDADGTMERRFFLGDKIGYADITVAAFLLWIRVVLGSDSQEWKDIRIWNDGRWARFMDAFEKYESVDDGENLVL</sequence>
<feature type="domain" description="GST N-terminal" evidence="1">
    <location>
        <begin position="11"/>
        <end position="102"/>
    </location>
</feature>
<dbReference type="GO" id="GO:0016740">
    <property type="term" value="F:transferase activity"/>
    <property type="evidence" value="ECO:0007669"/>
    <property type="project" value="UniProtKB-KW"/>
</dbReference>
<dbReference type="InterPro" id="IPR050983">
    <property type="entry name" value="GST_Omega/HSP26"/>
</dbReference>
<dbReference type="Pfam" id="PF13409">
    <property type="entry name" value="GST_N_2"/>
    <property type="match status" value="1"/>
</dbReference>
<dbReference type="STRING" id="1353009.A0A1Y2I7U1"/>
<evidence type="ECO:0000259" key="1">
    <source>
        <dbReference type="PROSITE" id="PS50404"/>
    </source>
</evidence>
<dbReference type="PANTHER" id="PTHR43968:SF6">
    <property type="entry name" value="GLUTATHIONE S-TRANSFERASE OMEGA"/>
    <property type="match status" value="1"/>
</dbReference>
<accession>A0A1Y2I7U1</accession>
<dbReference type="EMBL" id="KZ084155">
    <property type="protein sequence ID" value="OSC97218.1"/>
    <property type="molecule type" value="Genomic_DNA"/>
</dbReference>
<dbReference type="PROSITE" id="PS50404">
    <property type="entry name" value="GST_NTER"/>
    <property type="match status" value="1"/>
</dbReference>
<dbReference type="Gene3D" id="3.40.30.10">
    <property type="entry name" value="Glutaredoxin"/>
    <property type="match status" value="1"/>
</dbReference>
<dbReference type="InterPro" id="IPR036249">
    <property type="entry name" value="Thioredoxin-like_sf"/>
</dbReference>
<dbReference type="Proteomes" id="UP000193067">
    <property type="component" value="Unassembled WGS sequence"/>
</dbReference>
<dbReference type="Pfam" id="PF22041">
    <property type="entry name" value="GST_C_7"/>
    <property type="match status" value="1"/>
</dbReference>
<organism evidence="2 3">
    <name type="scientific">Trametes coccinea (strain BRFM310)</name>
    <name type="common">Pycnoporus coccineus</name>
    <dbReference type="NCBI Taxonomy" id="1353009"/>
    <lineage>
        <taxon>Eukaryota</taxon>
        <taxon>Fungi</taxon>
        <taxon>Dikarya</taxon>
        <taxon>Basidiomycota</taxon>
        <taxon>Agaricomycotina</taxon>
        <taxon>Agaricomycetes</taxon>
        <taxon>Polyporales</taxon>
        <taxon>Polyporaceae</taxon>
        <taxon>Trametes</taxon>
    </lineage>
</organism>
<dbReference type="SUPFAM" id="SSF52833">
    <property type="entry name" value="Thioredoxin-like"/>
    <property type="match status" value="1"/>
</dbReference>
<gene>
    <name evidence="2" type="ORF">PYCCODRAFT_1186661</name>
</gene>
<name>A0A1Y2I7U1_TRAC3</name>
<protein>
    <submittedName>
        <fullName evidence="2">Glutathione transferase FuA class</fullName>
    </submittedName>
</protein>
<evidence type="ECO:0000313" key="2">
    <source>
        <dbReference type="EMBL" id="OSC97218.1"/>
    </source>
</evidence>
<dbReference type="InterPro" id="IPR036282">
    <property type="entry name" value="Glutathione-S-Trfase_C_sf"/>
</dbReference>
<dbReference type="InterPro" id="IPR054416">
    <property type="entry name" value="GST_UstS-like_C"/>
</dbReference>
<dbReference type="CDD" id="cd00299">
    <property type="entry name" value="GST_C_family"/>
    <property type="match status" value="1"/>
</dbReference>